<dbReference type="VEuPathDB" id="VectorBase:LLONM1_007722"/>
<accession>A0A3F2ZDC5</accession>
<dbReference type="EMBL" id="AJWK01011884">
    <property type="status" value="NOT_ANNOTATED_CDS"/>
    <property type="molecule type" value="Genomic_DNA"/>
</dbReference>
<comment type="similarity">
    <text evidence="10">Belongs to the insect chemoreceptor superfamily. Heteromeric odorant receptor channel (TC 1.A.69) family.</text>
</comment>
<keyword evidence="2" id="KW-1003">Cell membrane</keyword>
<keyword evidence="7 10" id="KW-0472">Membrane</keyword>
<proteinExistence type="inferred from homology"/>
<dbReference type="EnsemblMetazoa" id="LLOJ010896-RA">
    <property type="protein sequence ID" value="LLOJ010896-PA"/>
    <property type="gene ID" value="LLOJ010896"/>
</dbReference>
<evidence type="ECO:0000313" key="11">
    <source>
        <dbReference type="EnsemblMetazoa" id="LLOJ010896-PA"/>
    </source>
</evidence>
<evidence type="ECO:0000256" key="7">
    <source>
        <dbReference type="ARBA" id="ARBA00023136"/>
    </source>
</evidence>
<evidence type="ECO:0000256" key="5">
    <source>
        <dbReference type="ARBA" id="ARBA00022725"/>
    </source>
</evidence>
<evidence type="ECO:0000256" key="6">
    <source>
        <dbReference type="ARBA" id="ARBA00022989"/>
    </source>
</evidence>
<keyword evidence="8 10" id="KW-0675">Receptor</keyword>
<dbReference type="AlphaFoldDB" id="A0A3F2ZDC5"/>
<dbReference type="Proteomes" id="UP000092461">
    <property type="component" value="Unassembled WGS sequence"/>
</dbReference>
<feature type="transmembrane region" description="Helical" evidence="10">
    <location>
        <begin position="38"/>
        <end position="60"/>
    </location>
</feature>
<keyword evidence="5 10" id="KW-0552">Olfaction</keyword>
<comment type="subcellular location">
    <subcellularLocation>
        <location evidence="1 10">Cell membrane</location>
        <topology evidence="1 10">Multi-pass membrane protein</topology>
    </subcellularLocation>
</comment>
<name>A0A3F2ZDC5_LUTLO</name>
<evidence type="ECO:0000313" key="12">
    <source>
        <dbReference type="Proteomes" id="UP000092461"/>
    </source>
</evidence>
<dbReference type="PANTHER" id="PTHR21137:SF35">
    <property type="entry name" value="ODORANT RECEPTOR 19A-RELATED"/>
    <property type="match status" value="1"/>
</dbReference>
<evidence type="ECO:0000256" key="8">
    <source>
        <dbReference type="ARBA" id="ARBA00023170"/>
    </source>
</evidence>
<dbReference type="GO" id="GO:0007165">
    <property type="term" value="P:signal transduction"/>
    <property type="evidence" value="ECO:0007669"/>
    <property type="project" value="UniProtKB-KW"/>
</dbReference>
<evidence type="ECO:0000256" key="3">
    <source>
        <dbReference type="ARBA" id="ARBA00022606"/>
    </source>
</evidence>
<dbReference type="GO" id="GO:0005549">
    <property type="term" value="F:odorant binding"/>
    <property type="evidence" value="ECO:0007669"/>
    <property type="project" value="InterPro"/>
</dbReference>
<evidence type="ECO:0000256" key="9">
    <source>
        <dbReference type="ARBA" id="ARBA00023224"/>
    </source>
</evidence>
<evidence type="ECO:0000256" key="1">
    <source>
        <dbReference type="ARBA" id="ARBA00004651"/>
    </source>
</evidence>
<evidence type="ECO:0000256" key="2">
    <source>
        <dbReference type="ARBA" id="ARBA00022475"/>
    </source>
</evidence>
<keyword evidence="4 10" id="KW-0812">Transmembrane</keyword>
<feature type="transmembrane region" description="Helical" evidence="10">
    <location>
        <begin position="265"/>
        <end position="285"/>
    </location>
</feature>
<evidence type="ECO:0000256" key="10">
    <source>
        <dbReference type="RuleBase" id="RU351113"/>
    </source>
</evidence>
<dbReference type="Pfam" id="PF02949">
    <property type="entry name" value="7tm_6"/>
    <property type="match status" value="1"/>
</dbReference>
<keyword evidence="9 10" id="KW-0807">Transducer</keyword>
<keyword evidence="3 10" id="KW-0716">Sensory transduction</keyword>
<feature type="transmembrane region" description="Helical" evidence="10">
    <location>
        <begin position="130"/>
        <end position="152"/>
    </location>
</feature>
<feature type="transmembrane region" description="Helical" evidence="10">
    <location>
        <begin position="291"/>
        <end position="314"/>
    </location>
</feature>
<dbReference type="GO" id="GO:0005886">
    <property type="term" value="C:plasma membrane"/>
    <property type="evidence" value="ECO:0007669"/>
    <property type="project" value="UniProtKB-SubCell"/>
</dbReference>
<protein>
    <recommendedName>
        <fullName evidence="10">Odorant receptor</fullName>
    </recommendedName>
</protein>
<keyword evidence="12" id="KW-1185">Reference proteome</keyword>
<dbReference type="PANTHER" id="PTHR21137">
    <property type="entry name" value="ODORANT RECEPTOR"/>
    <property type="match status" value="1"/>
</dbReference>
<sequence length="387" mass="44701">MAARAFTVAKGREYLLKRCAFSGLDIFLRDGGKKTLSYYLSFVVPSFYQICCLYTCFILQNEPVTLLKCLSLWGAAGQCSIKIHLAHFHRKNFREKFNFIQQMQQKSENDPEISECFWKMNKTYHFLQKIIFYMYNVTLVLMGSYSLINFFVYGKRKFLVIMNVPGLNPDPEAGFPDYEIQTAVHLVCLFVGINELVALDGIFTYFVLNGAVIADNLIIHVRRMSLLVGQDSLTNSDTAAFIRHLSQLHQEYIGYVNRLDRMYNLMFLMQFGSFALSGSVGLYAARISDWYAVYWIVICNVFQLFFSCALGSIIESKNSLILDELYNTQWTSMNVRNRRMLMFIMQRARTQRGMTVGNISKLNLETGMDIYKILYSYSILLMDAVEA</sequence>
<organism evidence="11 12">
    <name type="scientific">Lutzomyia longipalpis</name>
    <name type="common">Sand fly</name>
    <dbReference type="NCBI Taxonomy" id="7200"/>
    <lineage>
        <taxon>Eukaryota</taxon>
        <taxon>Metazoa</taxon>
        <taxon>Ecdysozoa</taxon>
        <taxon>Arthropoda</taxon>
        <taxon>Hexapoda</taxon>
        <taxon>Insecta</taxon>
        <taxon>Pterygota</taxon>
        <taxon>Neoptera</taxon>
        <taxon>Endopterygota</taxon>
        <taxon>Diptera</taxon>
        <taxon>Nematocera</taxon>
        <taxon>Psychodoidea</taxon>
        <taxon>Psychodidae</taxon>
        <taxon>Lutzomyia</taxon>
        <taxon>Lutzomyia</taxon>
    </lineage>
</organism>
<evidence type="ECO:0000256" key="4">
    <source>
        <dbReference type="ARBA" id="ARBA00022692"/>
    </source>
</evidence>
<keyword evidence="6 10" id="KW-1133">Transmembrane helix</keyword>
<dbReference type="VEuPathDB" id="VectorBase:LLOJ010896"/>
<comment type="caution">
    <text evidence="10">Lacks conserved residue(s) required for the propagation of feature annotation.</text>
</comment>
<reference evidence="11" key="1">
    <citation type="submission" date="2020-05" db="UniProtKB">
        <authorList>
            <consortium name="EnsemblMetazoa"/>
        </authorList>
    </citation>
    <scope>IDENTIFICATION</scope>
    <source>
        <strain evidence="11">Jacobina</strain>
    </source>
</reference>
<dbReference type="GO" id="GO:0004984">
    <property type="term" value="F:olfactory receptor activity"/>
    <property type="evidence" value="ECO:0007669"/>
    <property type="project" value="InterPro"/>
</dbReference>
<dbReference type="InterPro" id="IPR004117">
    <property type="entry name" value="7tm6_olfct_rcpt"/>
</dbReference>